<evidence type="ECO:0000313" key="4">
    <source>
        <dbReference type="Proteomes" id="UP000570514"/>
    </source>
</evidence>
<dbReference type="Proteomes" id="UP000570514">
    <property type="component" value="Unassembled WGS sequence"/>
</dbReference>
<protein>
    <submittedName>
        <fullName evidence="3">Glyoxylase-like metal-dependent hydrolase (Beta-lactamase superfamily II)</fullName>
    </submittedName>
</protein>
<name>A0A846N328_9PROT</name>
<reference evidence="3 4" key="1">
    <citation type="submission" date="2020-03" db="EMBL/GenBank/DDBJ databases">
        <title>Genomic Encyclopedia of Type Strains, Phase IV (KMG-IV): sequencing the most valuable type-strain genomes for metagenomic binning, comparative biology and taxonomic classification.</title>
        <authorList>
            <person name="Goeker M."/>
        </authorList>
    </citation>
    <scope>NUCLEOTIDE SEQUENCE [LARGE SCALE GENOMIC DNA]</scope>
    <source>
        <strain evidence="3 4">DSM 19867</strain>
    </source>
</reference>
<dbReference type="Pfam" id="PF00753">
    <property type="entry name" value="Lactamase_B"/>
    <property type="match status" value="1"/>
</dbReference>
<dbReference type="RefSeq" id="WP_167083597.1">
    <property type="nucleotide sequence ID" value="NZ_BAAADC010000001.1"/>
</dbReference>
<keyword evidence="3" id="KW-0378">Hydrolase</keyword>
<evidence type="ECO:0000259" key="2">
    <source>
        <dbReference type="SMART" id="SM00849"/>
    </source>
</evidence>
<evidence type="ECO:0000256" key="1">
    <source>
        <dbReference type="ARBA" id="ARBA00005250"/>
    </source>
</evidence>
<comment type="caution">
    <text evidence="3">The sequence shown here is derived from an EMBL/GenBank/DDBJ whole genome shotgun (WGS) entry which is preliminary data.</text>
</comment>
<dbReference type="EMBL" id="JAASRM010000001">
    <property type="protein sequence ID" value="NIK89517.1"/>
    <property type="molecule type" value="Genomic_DNA"/>
</dbReference>
<feature type="domain" description="Metallo-beta-lactamase" evidence="2">
    <location>
        <begin position="34"/>
        <end position="237"/>
    </location>
</feature>
<dbReference type="AlphaFoldDB" id="A0A846N328"/>
<dbReference type="PANTHER" id="PTHR42951:SF4">
    <property type="entry name" value="ACYL-COENZYME A THIOESTERASE MBLAC2"/>
    <property type="match status" value="1"/>
</dbReference>
<organism evidence="3 4">
    <name type="scientific">Rhizomicrobium palustre</name>
    <dbReference type="NCBI Taxonomy" id="189966"/>
    <lineage>
        <taxon>Bacteria</taxon>
        <taxon>Pseudomonadati</taxon>
        <taxon>Pseudomonadota</taxon>
        <taxon>Alphaproteobacteria</taxon>
        <taxon>Micropepsales</taxon>
        <taxon>Micropepsaceae</taxon>
        <taxon>Rhizomicrobium</taxon>
    </lineage>
</organism>
<comment type="similarity">
    <text evidence="1">Belongs to the metallo-beta-lactamase superfamily. Class-B beta-lactamase family.</text>
</comment>
<sequence length="257" mass="28768">MALKLPIAKEWFVEKPLGDGLTLIREPYVARVLRCNIWHLRGRDRDLLIDTGMGIVSLMAAFPELFSRAPLVIATHAHGDHIGSLYEFSERAAHAAACAILSNANESRSLLREDWPARAVEMLRRAGYRIPRALLSAVPHESFDIRNLPLYPAPPTRLLNEGDIIDLGDRQFSVLHLPGHTQDSIGLFEEATGTLFSGDAIYDGPLLYELSDSDLSAYAITMRRLIELPIRLVHAGHDASFGKKRLLSIARKHLEHW</sequence>
<dbReference type="Gene3D" id="3.60.15.10">
    <property type="entry name" value="Ribonuclease Z/Hydroxyacylglutathione hydrolase-like"/>
    <property type="match status" value="1"/>
</dbReference>
<accession>A0A846N328</accession>
<dbReference type="SMART" id="SM00849">
    <property type="entry name" value="Lactamase_B"/>
    <property type="match status" value="1"/>
</dbReference>
<keyword evidence="4" id="KW-1185">Reference proteome</keyword>
<dbReference type="SUPFAM" id="SSF56281">
    <property type="entry name" value="Metallo-hydrolase/oxidoreductase"/>
    <property type="match status" value="1"/>
</dbReference>
<proteinExistence type="inferred from homology"/>
<dbReference type="GO" id="GO:0017001">
    <property type="term" value="P:antibiotic catabolic process"/>
    <property type="evidence" value="ECO:0007669"/>
    <property type="project" value="UniProtKB-ARBA"/>
</dbReference>
<gene>
    <name evidence="3" type="ORF">FHS83_002835</name>
</gene>
<dbReference type="PANTHER" id="PTHR42951">
    <property type="entry name" value="METALLO-BETA-LACTAMASE DOMAIN-CONTAINING"/>
    <property type="match status" value="1"/>
</dbReference>
<dbReference type="InterPro" id="IPR036866">
    <property type="entry name" value="RibonucZ/Hydroxyglut_hydro"/>
</dbReference>
<evidence type="ECO:0000313" key="3">
    <source>
        <dbReference type="EMBL" id="NIK89517.1"/>
    </source>
</evidence>
<dbReference type="InterPro" id="IPR050855">
    <property type="entry name" value="NDM-1-like"/>
</dbReference>
<dbReference type="GO" id="GO:0016787">
    <property type="term" value="F:hydrolase activity"/>
    <property type="evidence" value="ECO:0007669"/>
    <property type="project" value="UniProtKB-KW"/>
</dbReference>
<dbReference type="InterPro" id="IPR001279">
    <property type="entry name" value="Metallo-B-lactamas"/>
</dbReference>